<proteinExistence type="predicted"/>
<dbReference type="Proteomes" id="UP001310022">
    <property type="component" value="Unassembled WGS sequence"/>
</dbReference>
<evidence type="ECO:0000313" key="1">
    <source>
        <dbReference type="EMBL" id="GJM60030.1"/>
    </source>
</evidence>
<evidence type="ECO:0000313" key="2">
    <source>
        <dbReference type="Proteomes" id="UP001310022"/>
    </source>
</evidence>
<sequence>MTFEAFKTLVHNGISAHIRVSKVLEGLGQIIKI</sequence>
<accession>A0AAN4VWE8</accession>
<organism evidence="1 2">
    <name type="scientific">Persicobacter diffluens</name>
    <dbReference type="NCBI Taxonomy" id="981"/>
    <lineage>
        <taxon>Bacteria</taxon>
        <taxon>Pseudomonadati</taxon>
        <taxon>Bacteroidota</taxon>
        <taxon>Cytophagia</taxon>
        <taxon>Cytophagales</taxon>
        <taxon>Persicobacteraceae</taxon>
        <taxon>Persicobacter</taxon>
    </lineage>
</organism>
<name>A0AAN4VWE8_9BACT</name>
<keyword evidence="2" id="KW-1185">Reference proteome</keyword>
<reference evidence="1 2" key="1">
    <citation type="submission" date="2021-12" db="EMBL/GenBank/DDBJ databases">
        <title>Genome sequencing of bacteria with rrn-lacking chromosome and rrn-plasmid.</title>
        <authorList>
            <person name="Anda M."/>
            <person name="Iwasaki W."/>
        </authorList>
    </citation>
    <scope>NUCLEOTIDE SEQUENCE [LARGE SCALE GENOMIC DNA]</scope>
    <source>
        <strain evidence="1 2">NBRC 15940</strain>
    </source>
</reference>
<comment type="caution">
    <text evidence="1">The sequence shown here is derived from an EMBL/GenBank/DDBJ whole genome shotgun (WGS) entry which is preliminary data.</text>
</comment>
<gene>
    <name evidence="1" type="ORF">PEDI_05820</name>
</gene>
<dbReference type="EMBL" id="BQKE01000001">
    <property type="protein sequence ID" value="GJM60030.1"/>
    <property type="molecule type" value="Genomic_DNA"/>
</dbReference>
<dbReference type="AlphaFoldDB" id="A0AAN4VWE8"/>
<protein>
    <submittedName>
        <fullName evidence="1">Uncharacterized protein</fullName>
    </submittedName>
</protein>